<dbReference type="HOGENOM" id="CLU_017171_0_1_1"/>
<dbReference type="VEuPathDB" id="FungiDB:GGTG_02641"/>
<reference evidence="3" key="4">
    <citation type="journal article" date="2015" name="G3 (Bethesda)">
        <title>Genome sequences of three phytopathogenic species of the Magnaporthaceae family of fungi.</title>
        <authorList>
            <person name="Okagaki L.H."/>
            <person name="Nunes C.C."/>
            <person name="Sailsbery J."/>
            <person name="Clay B."/>
            <person name="Brown D."/>
            <person name="John T."/>
            <person name="Oh Y."/>
            <person name="Young N."/>
            <person name="Fitzgerald M."/>
            <person name="Haas B.J."/>
            <person name="Zeng Q."/>
            <person name="Young S."/>
            <person name="Adiconis X."/>
            <person name="Fan L."/>
            <person name="Levin J.Z."/>
            <person name="Mitchell T.K."/>
            <person name="Okubara P.A."/>
            <person name="Farman M.L."/>
            <person name="Kohn L.M."/>
            <person name="Birren B."/>
            <person name="Ma L.-J."/>
            <person name="Dean R.A."/>
        </authorList>
    </citation>
    <scope>NUCLEOTIDE SEQUENCE</scope>
    <source>
        <strain evidence="3">R3-111a-1</strain>
    </source>
</reference>
<dbReference type="GO" id="GO:0016757">
    <property type="term" value="F:glycosyltransferase activity"/>
    <property type="evidence" value="ECO:0007669"/>
    <property type="project" value="InterPro"/>
</dbReference>
<dbReference type="CDD" id="cd02537">
    <property type="entry name" value="GT8_Glycogenin"/>
    <property type="match status" value="1"/>
</dbReference>
<dbReference type="SUPFAM" id="SSF53448">
    <property type="entry name" value="Nucleotide-diphospho-sugar transferases"/>
    <property type="match status" value="2"/>
</dbReference>
<evidence type="ECO:0000313" key="2">
    <source>
        <dbReference type="EMBL" id="EJT77534.1"/>
    </source>
</evidence>
<reference evidence="3" key="5">
    <citation type="submission" date="2018-04" db="UniProtKB">
        <authorList>
            <consortium name="EnsemblFungi"/>
        </authorList>
    </citation>
    <scope>IDENTIFICATION</scope>
    <source>
        <strain evidence="3">R3-111a-1</strain>
    </source>
</reference>
<organism evidence="2">
    <name type="scientific">Gaeumannomyces tritici (strain R3-111a-1)</name>
    <name type="common">Wheat and barley take-all root rot fungus</name>
    <name type="synonym">Gaeumannomyces graminis var. tritici</name>
    <dbReference type="NCBI Taxonomy" id="644352"/>
    <lineage>
        <taxon>Eukaryota</taxon>
        <taxon>Fungi</taxon>
        <taxon>Dikarya</taxon>
        <taxon>Ascomycota</taxon>
        <taxon>Pezizomycotina</taxon>
        <taxon>Sordariomycetes</taxon>
        <taxon>Sordariomycetidae</taxon>
        <taxon>Magnaporthales</taxon>
        <taxon>Magnaporthaceae</taxon>
        <taxon>Gaeumannomyces</taxon>
    </lineage>
</organism>
<dbReference type="eggNOG" id="KOG1950">
    <property type="taxonomic scope" value="Eukaryota"/>
</dbReference>
<dbReference type="STRING" id="644352.J3NMY2"/>
<evidence type="ECO:0000256" key="1">
    <source>
        <dbReference type="SAM" id="MobiDB-lite"/>
    </source>
</evidence>
<keyword evidence="4" id="KW-1185">Reference proteome</keyword>
<feature type="region of interest" description="Disordered" evidence="1">
    <location>
        <begin position="190"/>
        <end position="243"/>
    </location>
</feature>
<dbReference type="InterPro" id="IPR029044">
    <property type="entry name" value="Nucleotide-diphossugar_trans"/>
</dbReference>
<dbReference type="EnsemblFungi" id="EJT77534">
    <property type="protein sequence ID" value="EJT77534"/>
    <property type="gene ID" value="GGTG_02641"/>
</dbReference>
<protein>
    <submittedName>
        <fullName evidence="2 3">Uncharacterized protein</fullName>
    </submittedName>
</protein>
<dbReference type="Pfam" id="PF01501">
    <property type="entry name" value="Glyco_transf_8"/>
    <property type="match status" value="2"/>
</dbReference>
<reference evidence="2" key="2">
    <citation type="submission" date="2010-07" db="EMBL/GenBank/DDBJ databases">
        <authorList>
            <consortium name="The Broad Institute Genome Sequencing Platform"/>
            <consortium name="Broad Institute Genome Sequencing Center for Infectious Disease"/>
            <person name="Ma L.-J."/>
            <person name="Dead R."/>
            <person name="Young S."/>
            <person name="Zeng Q."/>
            <person name="Koehrsen M."/>
            <person name="Alvarado L."/>
            <person name="Berlin A."/>
            <person name="Chapman S.B."/>
            <person name="Chen Z."/>
            <person name="Freedman E."/>
            <person name="Gellesch M."/>
            <person name="Goldberg J."/>
            <person name="Griggs A."/>
            <person name="Gujja S."/>
            <person name="Heilman E.R."/>
            <person name="Heiman D."/>
            <person name="Hepburn T."/>
            <person name="Howarth C."/>
            <person name="Jen D."/>
            <person name="Larson L."/>
            <person name="Mehta T."/>
            <person name="Neiman D."/>
            <person name="Pearson M."/>
            <person name="Roberts A."/>
            <person name="Saif S."/>
            <person name="Shea T."/>
            <person name="Shenoy N."/>
            <person name="Sisk P."/>
            <person name="Stolte C."/>
            <person name="Sykes S."/>
            <person name="Walk T."/>
            <person name="White J."/>
            <person name="Yandava C."/>
            <person name="Haas B."/>
            <person name="Nusbaum C."/>
            <person name="Birren B."/>
        </authorList>
    </citation>
    <scope>NUCLEOTIDE SEQUENCE</scope>
    <source>
        <strain evidence="2">R3-111a-1</strain>
    </source>
</reference>
<dbReference type="Gene3D" id="3.90.550.10">
    <property type="entry name" value="Spore Coat Polysaccharide Biosynthesis Protein SpsA, Chain A"/>
    <property type="match status" value="1"/>
</dbReference>
<reference evidence="4" key="1">
    <citation type="submission" date="2010-07" db="EMBL/GenBank/DDBJ databases">
        <title>The genome sequence of Gaeumannomyces graminis var. tritici strain R3-111a-1.</title>
        <authorList>
            <consortium name="The Broad Institute Genome Sequencing Platform"/>
            <person name="Ma L.-J."/>
            <person name="Dead R."/>
            <person name="Young S."/>
            <person name="Zeng Q."/>
            <person name="Koehrsen M."/>
            <person name="Alvarado L."/>
            <person name="Berlin A."/>
            <person name="Chapman S.B."/>
            <person name="Chen Z."/>
            <person name="Freedman E."/>
            <person name="Gellesch M."/>
            <person name="Goldberg J."/>
            <person name="Griggs A."/>
            <person name="Gujja S."/>
            <person name="Heilman E.R."/>
            <person name="Heiman D."/>
            <person name="Hepburn T."/>
            <person name="Howarth C."/>
            <person name="Jen D."/>
            <person name="Larson L."/>
            <person name="Mehta T."/>
            <person name="Neiman D."/>
            <person name="Pearson M."/>
            <person name="Roberts A."/>
            <person name="Saif S."/>
            <person name="Shea T."/>
            <person name="Shenoy N."/>
            <person name="Sisk P."/>
            <person name="Stolte C."/>
            <person name="Sykes S."/>
            <person name="Walk T."/>
            <person name="White J."/>
            <person name="Yandava C."/>
            <person name="Haas B."/>
            <person name="Nusbaum C."/>
            <person name="Birren B."/>
        </authorList>
    </citation>
    <scope>NUCLEOTIDE SEQUENCE [LARGE SCALE GENOMIC DNA]</scope>
    <source>
        <strain evidence="4">R3-111a-1</strain>
    </source>
</reference>
<dbReference type="AlphaFoldDB" id="J3NMY2"/>
<dbReference type="EMBL" id="GL385396">
    <property type="protein sequence ID" value="EJT77534.1"/>
    <property type="molecule type" value="Genomic_DNA"/>
</dbReference>
<dbReference type="OrthoDB" id="2014201at2759"/>
<sequence length="354" mass="37955">MASSVAYCTLVTTDGYVTAALVLAKSLRDTGTRIPLAVLTTPHTVSPPALARLRVLFDLILEVPPLGGGGGDDDACAASNLRNLALMGRPDLAATLTKLHLWSLTQFERVLYLDADTLVLRSLDPLLLLQPPPPTPPGGLAASPELGFPDCFNSGVMLLAPDAGTHAALLRLAARTASFDGGDQGLLNMFFGDGPHAQQHHQQGRKASTGGMSDSADSGVALGAGGQQEAEGEERTASPLGPVQEEVPAPLTISENHHHGGGGGGGSTWHRLSFTYNIEMHRVYRLYMPAILRYRDEHKVLHFIGRDKPWHFADGMVDVSKDPSPYSRFYADMVARWWRVRRSLPAGVDEALST</sequence>
<dbReference type="PANTHER" id="PTHR11183">
    <property type="entry name" value="GLYCOGENIN SUBFAMILY MEMBER"/>
    <property type="match status" value="1"/>
</dbReference>
<gene>
    <name evidence="3" type="primary">20343099</name>
    <name evidence="2" type="ORF">GGTG_02641</name>
</gene>
<proteinExistence type="predicted"/>
<accession>J3NMY2</accession>
<dbReference type="RefSeq" id="XP_009218679.1">
    <property type="nucleotide sequence ID" value="XM_009220415.1"/>
</dbReference>
<evidence type="ECO:0000313" key="3">
    <source>
        <dbReference type="EnsemblFungi" id="EJT77534"/>
    </source>
</evidence>
<evidence type="ECO:0000313" key="4">
    <source>
        <dbReference type="Proteomes" id="UP000006039"/>
    </source>
</evidence>
<dbReference type="InterPro" id="IPR002495">
    <property type="entry name" value="Glyco_trans_8"/>
</dbReference>
<dbReference type="GeneID" id="20343099"/>
<dbReference type="InterPro" id="IPR050587">
    <property type="entry name" value="GNT1/Glycosyltrans_8"/>
</dbReference>
<name>J3NMY2_GAET3</name>
<reference evidence="2" key="3">
    <citation type="submission" date="2010-09" db="EMBL/GenBank/DDBJ databases">
        <title>Annotation of Gaeumannomyces graminis var. tritici R3-111a-1.</title>
        <authorList>
            <consortium name="The Broad Institute Genome Sequencing Platform"/>
            <person name="Ma L.-J."/>
            <person name="Dead R."/>
            <person name="Young S.K."/>
            <person name="Zeng Q."/>
            <person name="Gargeya S."/>
            <person name="Fitzgerald M."/>
            <person name="Haas B."/>
            <person name="Abouelleil A."/>
            <person name="Alvarado L."/>
            <person name="Arachchi H.M."/>
            <person name="Berlin A."/>
            <person name="Brown A."/>
            <person name="Chapman S.B."/>
            <person name="Chen Z."/>
            <person name="Dunbar C."/>
            <person name="Freedman E."/>
            <person name="Gearin G."/>
            <person name="Gellesch M."/>
            <person name="Goldberg J."/>
            <person name="Griggs A."/>
            <person name="Gujja S."/>
            <person name="Heiman D."/>
            <person name="Howarth C."/>
            <person name="Larson L."/>
            <person name="Lui A."/>
            <person name="MacDonald P.J.P."/>
            <person name="Mehta T."/>
            <person name="Montmayeur A."/>
            <person name="Murphy C."/>
            <person name="Neiman D."/>
            <person name="Pearson M."/>
            <person name="Priest M."/>
            <person name="Roberts A."/>
            <person name="Saif S."/>
            <person name="Shea T."/>
            <person name="Shenoy N."/>
            <person name="Sisk P."/>
            <person name="Stolte C."/>
            <person name="Sykes S."/>
            <person name="Yandava C."/>
            <person name="Wortman J."/>
            <person name="Nusbaum C."/>
            <person name="Birren B."/>
        </authorList>
    </citation>
    <scope>NUCLEOTIDE SEQUENCE</scope>
    <source>
        <strain evidence="2">R3-111a-1</strain>
    </source>
</reference>
<dbReference type="FunCoup" id="J3NMY2">
    <property type="interactions" value="91"/>
</dbReference>
<dbReference type="Proteomes" id="UP000006039">
    <property type="component" value="Unassembled WGS sequence"/>
</dbReference>